<gene>
    <name evidence="11" type="primary">pgeF</name>
    <name evidence="11" type="ORF">ENV62_03445</name>
</gene>
<keyword evidence="3" id="KW-0808">Transferase</keyword>
<dbReference type="GO" id="GO:0016787">
    <property type="term" value="F:hydrolase activity"/>
    <property type="evidence" value="ECO:0007669"/>
    <property type="project" value="UniProtKB-KW"/>
</dbReference>
<dbReference type="GO" id="GO:0017061">
    <property type="term" value="F:S-methyl-5-thioadenosine phosphorylase activity"/>
    <property type="evidence" value="ECO:0007669"/>
    <property type="project" value="UniProtKB-EC"/>
</dbReference>
<dbReference type="Gene3D" id="3.60.140.10">
    <property type="entry name" value="CNF1/YfiH-like putative cysteine hydrolases"/>
    <property type="match status" value="1"/>
</dbReference>
<dbReference type="InterPro" id="IPR038371">
    <property type="entry name" value="Cu_polyphenol_OxRdtase_sf"/>
</dbReference>
<keyword evidence="5" id="KW-0378">Hydrolase</keyword>
<dbReference type="Pfam" id="PF02578">
    <property type="entry name" value="Cu-oxidase_4"/>
    <property type="match status" value="1"/>
</dbReference>
<evidence type="ECO:0000256" key="6">
    <source>
        <dbReference type="ARBA" id="ARBA00022833"/>
    </source>
</evidence>
<evidence type="ECO:0000256" key="1">
    <source>
        <dbReference type="ARBA" id="ARBA00000553"/>
    </source>
</evidence>
<dbReference type="PANTHER" id="PTHR30616:SF2">
    <property type="entry name" value="PURINE NUCLEOSIDE PHOSPHORYLASE LACC1"/>
    <property type="match status" value="1"/>
</dbReference>
<keyword evidence="4" id="KW-0479">Metal-binding</keyword>
<dbReference type="SUPFAM" id="SSF64438">
    <property type="entry name" value="CNF1/YfiH-like putative cysteine hydrolases"/>
    <property type="match status" value="1"/>
</dbReference>
<evidence type="ECO:0000256" key="4">
    <source>
        <dbReference type="ARBA" id="ARBA00022723"/>
    </source>
</evidence>
<protein>
    <recommendedName>
        <fullName evidence="10">Purine nucleoside phosphorylase</fullName>
    </recommendedName>
</protein>
<comment type="catalytic activity">
    <reaction evidence="9">
        <text>S-methyl-5'-thioadenosine + phosphate = 5-(methylsulfanyl)-alpha-D-ribose 1-phosphate + adenine</text>
        <dbReference type="Rhea" id="RHEA:11852"/>
        <dbReference type="ChEBI" id="CHEBI:16708"/>
        <dbReference type="ChEBI" id="CHEBI:17509"/>
        <dbReference type="ChEBI" id="CHEBI:43474"/>
        <dbReference type="ChEBI" id="CHEBI:58533"/>
        <dbReference type="EC" id="2.4.2.28"/>
    </reaction>
    <physiologicalReaction direction="left-to-right" evidence="9">
        <dbReference type="Rhea" id="RHEA:11853"/>
    </physiologicalReaction>
</comment>
<keyword evidence="6" id="KW-0862">Zinc</keyword>
<comment type="catalytic activity">
    <reaction evidence="8">
        <text>adenosine + phosphate = alpha-D-ribose 1-phosphate + adenine</text>
        <dbReference type="Rhea" id="RHEA:27642"/>
        <dbReference type="ChEBI" id="CHEBI:16335"/>
        <dbReference type="ChEBI" id="CHEBI:16708"/>
        <dbReference type="ChEBI" id="CHEBI:43474"/>
        <dbReference type="ChEBI" id="CHEBI:57720"/>
        <dbReference type="EC" id="2.4.2.1"/>
    </reaction>
    <physiologicalReaction direction="left-to-right" evidence="8">
        <dbReference type="Rhea" id="RHEA:27643"/>
    </physiologicalReaction>
</comment>
<accession>A0A7C3SIR5</accession>
<dbReference type="AlphaFoldDB" id="A0A7C3SIR5"/>
<evidence type="ECO:0000256" key="2">
    <source>
        <dbReference type="ARBA" id="ARBA00007353"/>
    </source>
</evidence>
<sequence>MESVTRTGLKFYRFPRLARFPEVVHGIFTRQGGVSQGPYASLNLSFAVGDRPESVQENRRRVVQALGLDRLVGADQVHGLKESVISGSHPSPGAEIPEVDILISQEPGLGLLIKQADCQAVMLYDPEHRVVANVHCGWRGQVAGVLSKAVRRLRAAFGSLPENLIAGIGPGLGPCCAEFRHFREEFPPAFWAYQVRPAYFDLWRLSRDQLLTVGLRPDNIDIAGICTKCQAAEFYSYRRERITGRQGAVIALRPK</sequence>
<comment type="catalytic activity">
    <reaction evidence="7">
        <text>adenosine + H2O + H(+) = inosine + NH4(+)</text>
        <dbReference type="Rhea" id="RHEA:24408"/>
        <dbReference type="ChEBI" id="CHEBI:15377"/>
        <dbReference type="ChEBI" id="CHEBI:15378"/>
        <dbReference type="ChEBI" id="CHEBI:16335"/>
        <dbReference type="ChEBI" id="CHEBI:17596"/>
        <dbReference type="ChEBI" id="CHEBI:28938"/>
        <dbReference type="EC" id="3.5.4.4"/>
    </reaction>
    <physiologicalReaction direction="left-to-right" evidence="7">
        <dbReference type="Rhea" id="RHEA:24409"/>
    </physiologicalReaction>
</comment>
<comment type="caution">
    <text evidence="11">The sequence shown here is derived from an EMBL/GenBank/DDBJ whole genome shotgun (WGS) entry which is preliminary data.</text>
</comment>
<organism evidence="11">
    <name type="scientific">Desulfobacca acetoxidans</name>
    <dbReference type="NCBI Taxonomy" id="60893"/>
    <lineage>
        <taxon>Bacteria</taxon>
        <taxon>Pseudomonadati</taxon>
        <taxon>Thermodesulfobacteriota</taxon>
        <taxon>Desulfobaccia</taxon>
        <taxon>Desulfobaccales</taxon>
        <taxon>Desulfobaccaceae</taxon>
        <taxon>Desulfobacca</taxon>
    </lineage>
</organism>
<dbReference type="InterPro" id="IPR011324">
    <property type="entry name" value="Cytotoxic_necrot_fac-like_cat"/>
</dbReference>
<dbReference type="CDD" id="cd16833">
    <property type="entry name" value="YfiH"/>
    <property type="match status" value="1"/>
</dbReference>
<reference evidence="11" key="1">
    <citation type="journal article" date="2020" name="mSystems">
        <title>Genome- and Community-Level Interaction Insights into Carbon Utilization and Element Cycling Functions of Hydrothermarchaeota in Hydrothermal Sediment.</title>
        <authorList>
            <person name="Zhou Z."/>
            <person name="Liu Y."/>
            <person name="Xu W."/>
            <person name="Pan J."/>
            <person name="Luo Z.H."/>
            <person name="Li M."/>
        </authorList>
    </citation>
    <scope>NUCLEOTIDE SEQUENCE [LARGE SCALE GENOMIC DNA]</scope>
    <source>
        <strain evidence="11">SpSt-776</strain>
    </source>
</reference>
<evidence type="ECO:0000256" key="10">
    <source>
        <dbReference type="RuleBase" id="RU361274"/>
    </source>
</evidence>
<comment type="catalytic activity">
    <reaction evidence="1">
        <text>inosine + phosphate = alpha-D-ribose 1-phosphate + hypoxanthine</text>
        <dbReference type="Rhea" id="RHEA:27646"/>
        <dbReference type="ChEBI" id="CHEBI:17368"/>
        <dbReference type="ChEBI" id="CHEBI:17596"/>
        <dbReference type="ChEBI" id="CHEBI:43474"/>
        <dbReference type="ChEBI" id="CHEBI:57720"/>
        <dbReference type="EC" id="2.4.2.1"/>
    </reaction>
    <physiologicalReaction direction="left-to-right" evidence="1">
        <dbReference type="Rhea" id="RHEA:27647"/>
    </physiologicalReaction>
</comment>
<evidence type="ECO:0000256" key="9">
    <source>
        <dbReference type="ARBA" id="ARBA00049893"/>
    </source>
</evidence>
<proteinExistence type="inferred from homology"/>
<evidence type="ECO:0000313" key="11">
    <source>
        <dbReference type="EMBL" id="HGB14279.1"/>
    </source>
</evidence>
<dbReference type="EMBL" id="DTHB01000027">
    <property type="protein sequence ID" value="HGB14279.1"/>
    <property type="molecule type" value="Genomic_DNA"/>
</dbReference>
<evidence type="ECO:0000256" key="5">
    <source>
        <dbReference type="ARBA" id="ARBA00022801"/>
    </source>
</evidence>
<dbReference type="NCBIfam" id="TIGR00726">
    <property type="entry name" value="peptidoglycan editing factor PgeF"/>
    <property type="match status" value="1"/>
</dbReference>
<evidence type="ECO:0000256" key="7">
    <source>
        <dbReference type="ARBA" id="ARBA00047989"/>
    </source>
</evidence>
<name>A0A7C3SIR5_9BACT</name>
<dbReference type="GO" id="GO:0005507">
    <property type="term" value="F:copper ion binding"/>
    <property type="evidence" value="ECO:0007669"/>
    <property type="project" value="TreeGrafter"/>
</dbReference>
<dbReference type="PANTHER" id="PTHR30616">
    <property type="entry name" value="UNCHARACTERIZED PROTEIN YFIH"/>
    <property type="match status" value="1"/>
</dbReference>
<evidence type="ECO:0000256" key="3">
    <source>
        <dbReference type="ARBA" id="ARBA00022679"/>
    </source>
</evidence>
<dbReference type="InterPro" id="IPR003730">
    <property type="entry name" value="Cu_polyphenol_OxRdtase"/>
</dbReference>
<evidence type="ECO:0000256" key="8">
    <source>
        <dbReference type="ARBA" id="ARBA00048968"/>
    </source>
</evidence>
<comment type="similarity">
    <text evidence="2 10">Belongs to the purine nucleoside phosphorylase YfiH/LACC1 family.</text>
</comment>